<dbReference type="EMBL" id="MRZV01001436">
    <property type="protein sequence ID" value="PIK37881.1"/>
    <property type="molecule type" value="Genomic_DNA"/>
</dbReference>
<name>A0A2G8JQ22_STIJA</name>
<dbReference type="GO" id="GO:0106370">
    <property type="term" value="F:protein-L-histidine N-pros-methyltransferase activity"/>
    <property type="evidence" value="ECO:0007669"/>
    <property type="project" value="InterPro"/>
</dbReference>
<keyword evidence="1" id="KW-0808">Transferase</keyword>
<keyword evidence="1" id="KW-0489">Methyltransferase</keyword>
<dbReference type="OrthoDB" id="199041at2759"/>
<evidence type="ECO:0000313" key="2">
    <source>
        <dbReference type="Proteomes" id="UP000230750"/>
    </source>
</evidence>
<dbReference type="SUPFAM" id="SSF53335">
    <property type="entry name" value="S-adenosyl-L-methionine-dependent methyltransferases"/>
    <property type="match status" value="1"/>
</dbReference>
<dbReference type="GO" id="GO:0032259">
    <property type="term" value="P:methylation"/>
    <property type="evidence" value="ECO:0007669"/>
    <property type="project" value="UniProtKB-KW"/>
</dbReference>
<sequence>MQTVMKRDTDTLLSFAGPEMSIAVSCVHCAVGIDSSSDMIRNPMLRIAYEHEVNTLFHRSKLCNNFNIEQWYSCKLEDCPPDVSAKFIQLDLDGGTSSFLDQSYQKSDWLITQLWHSVVKSLTSWFVSTTSINGWLGRGAMFIFSHAQFEQLISKPKSWQGDKLLDLGAGDGRVTDIMASFFTSISATEASGPMRTRLLSKGYSVLGIDEWNQEDDKYDVISCLNLLDRCDCPNTILKDIRRCLKPEGLAIAALVLPYKPFVESGAAKIHPKERLSISGRTWENQVTSFIQVVAPENGFEVVRFTRLPYLCEGDLSVPFYHLIDAVFVLKPK</sequence>
<dbReference type="Gene3D" id="3.40.50.150">
    <property type="entry name" value="Vaccinia Virus protein VP39"/>
    <property type="match status" value="1"/>
</dbReference>
<proteinExistence type="predicted"/>
<accession>A0A2G8JQ22</accession>
<reference evidence="1 2" key="1">
    <citation type="journal article" date="2017" name="PLoS Biol.">
        <title>The sea cucumber genome provides insights into morphological evolution and visceral regeneration.</title>
        <authorList>
            <person name="Zhang X."/>
            <person name="Sun L."/>
            <person name="Yuan J."/>
            <person name="Sun Y."/>
            <person name="Gao Y."/>
            <person name="Zhang L."/>
            <person name="Li S."/>
            <person name="Dai H."/>
            <person name="Hamel J.F."/>
            <person name="Liu C."/>
            <person name="Yu Y."/>
            <person name="Liu S."/>
            <person name="Lin W."/>
            <person name="Guo K."/>
            <person name="Jin S."/>
            <person name="Xu P."/>
            <person name="Storey K.B."/>
            <person name="Huan P."/>
            <person name="Zhang T."/>
            <person name="Zhou Y."/>
            <person name="Zhang J."/>
            <person name="Lin C."/>
            <person name="Li X."/>
            <person name="Xing L."/>
            <person name="Huo D."/>
            <person name="Sun M."/>
            <person name="Wang L."/>
            <person name="Mercier A."/>
            <person name="Li F."/>
            <person name="Yang H."/>
            <person name="Xiang J."/>
        </authorList>
    </citation>
    <scope>NUCLEOTIDE SEQUENCE [LARGE SCALE GENOMIC DNA]</scope>
    <source>
        <strain evidence="1">Shaxun</strain>
        <tissue evidence="1">Muscle</tissue>
    </source>
</reference>
<keyword evidence="2" id="KW-1185">Reference proteome</keyword>
<dbReference type="STRING" id="307972.A0A2G8JQ22"/>
<comment type="caution">
    <text evidence="1">The sequence shown here is derived from an EMBL/GenBank/DDBJ whole genome shotgun (WGS) entry which is preliminary data.</text>
</comment>
<dbReference type="AlphaFoldDB" id="A0A2G8JQ22"/>
<dbReference type="InterPro" id="IPR007884">
    <property type="entry name" value="METL9"/>
</dbReference>
<dbReference type="CDD" id="cd02440">
    <property type="entry name" value="AdoMet_MTases"/>
    <property type="match status" value="1"/>
</dbReference>
<dbReference type="Pfam" id="PF05219">
    <property type="entry name" value="DREV"/>
    <property type="match status" value="1"/>
</dbReference>
<protein>
    <submittedName>
        <fullName evidence="1">Putative methyltransferase-like protein 9</fullName>
    </submittedName>
</protein>
<evidence type="ECO:0000313" key="1">
    <source>
        <dbReference type="EMBL" id="PIK37881.1"/>
    </source>
</evidence>
<organism evidence="1 2">
    <name type="scientific">Stichopus japonicus</name>
    <name type="common">Sea cucumber</name>
    <dbReference type="NCBI Taxonomy" id="307972"/>
    <lineage>
        <taxon>Eukaryota</taxon>
        <taxon>Metazoa</taxon>
        <taxon>Echinodermata</taxon>
        <taxon>Eleutherozoa</taxon>
        <taxon>Echinozoa</taxon>
        <taxon>Holothuroidea</taxon>
        <taxon>Aspidochirotacea</taxon>
        <taxon>Aspidochirotida</taxon>
        <taxon>Stichopodidae</taxon>
        <taxon>Apostichopus</taxon>
    </lineage>
</organism>
<dbReference type="PANTHER" id="PTHR12890">
    <property type="entry name" value="DREV PROTEIN"/>
    <property type="match status" value="1"/>
</dbReference>
<gene>
    <name evidence="1" type="ORF">BSL78_25288</name>
</gene>
<dbReference type="Proteomes" id="UP000230750">
    <property type="component" value="Unassembled WGS sequence"/>
</dbReference>
<dbReference type="InterPro" id="IPR029063">
    <property type="entry name" value="SAM-dependent_MTases_sf"/>
</dbReference>
<dbReference type="PANTHER" id="PTHR12890:SF0">
    <property type="entry name" value="PROTEIN-L-HISTIDINE N-PROS-METHYLTRANSFERASE"/>
    <property type="match status" value="1"/>
</dbReference>